<proteinExistence type="predicted"/>
<gene>
    <name evidence="1" type="ORF">TNIN_371821</name>
</gene>
<dbReference type="Proteomes" id="UP000886998">
    <property type="component" value="Unassembled WGS sequence"/>
</dbReference>
<protein>
    <submittedName>
        <fullName evidence="1">Uncharacterized protein</fullName>
    </submittedName>
</protein>
<sequence length="78" mass="8944">MYLPTQVANCRPPPRIGMEKKSPFSLIYPYGIKTGDPPTLIKKDPCIRFAWQPYRNQTSATMPRKSLFIQQCSLTIDP</sequence>
<comment type="caution">
    <text evidence="1">The sequence shown here is derived from an EMBL/GenBank/DDBJ whole genome shotgun (WGS) entry which is preliminary data.</text>
</comment>
<evidence type="ECO:0000313" key="1">
    <source>
        <dbReference type="EMBL" id="GFS40034.1"/>
    </source>
</evidence>
<dbReference type="AlphaFoldDB" id="A0A8X6J6G8"/>
<reference evidence="1" key="1">
    <citation type="submission" date="2020-08" db="EMBL/GenBank/DDBJ databases">
        <title>Multicomponent nature underlies the extraordinary mechanical properties of spider dragline silk.</title>
        <authorList>
            <person name="Kono N."/>
            <person name="Nakamura H."/>
            <person name="Mori M."/>
            <person name="Yoshida Y."/>
            <person name="Ohtoshi R."/>
            <person name="Malay A.D."/>
            <person name="Moran D.A.P."/>
            <person name="Tomita M."/>
            <person name="Numata K."/>
            <person name="Arakawa K."/>
        </authorList>
    </citation>
    <scope>NUCLEOTIDE SEQUENCE</scope>
</reference>
<dbReference type="EMBL" id="BMAV01025255">
    <property type="protein sequence ID" value="GFS40034.1"/>
    <property type="molecule type" value="Genomic_DNA"/>
</dbReference>
<accession>A0A8X6J6G8</accession>
<name>A0A8X6J6G8_9ARAC</name>
<organism evidence="1 2">
    <name type="scientific">Trichonephila inaurata madagascariensis</name>
    <dbReference type="NCBI Taxonomy" id="2747483"/>
    <lineage>
        <taxon>Eukaryota</taxon>
        <taxon>Metazoa</taxon>
        <taxon>Ecdysozoa</taxon>
        <taxon>Arthropoda</taxon>
        <taxon>Chelicerata</taxon>
        <taxon>Arachnida</taxon>
        <taxon>Araneae</taxon>
        <taxon>Araneomorphae</taxon>
        <taxon>Entelegynae</taxon>
        <taxon>Araneoidea</taxon>
        <taxon>Nephilidae</taxon>
        <taxon>Trichonephila</taxon>
        <taxon>Trichonephila inaurata</taxon>
    </lineage>
</organism>
<evidence type="ECO:0000313" key="2">
    <source>
        <dbReference type="Proteomes" id="UP000886998"/>
    </source>
</evidence>
<keyword evidence="2" id="KW-1185">Reference proteome</keyword>